<gene>
    <name evidence="1" type="ORF">HBO43_22270</name>
</gene>
<dbReference type="EMBL" id="JAAQWE010000025">
    <property type="protein sequence ID" value="NMX99321.1"/>
    <property type="molecule type" value="Genomic_DNA"/>
</dbReference>
<dbReference type="RefSeq" id="WP_169850685.1">
    <property type="nucleotide sequence ID" value="NZ_JAAQWE010000025.1"/>
</dbReference>
<sequence length="106" mass="11373">MSHPKNTTTPSKAQLPKLKPCTFGEEYTDLFSINSDANLIEALSVASDLSDGISQLCSRLAYAINDGEIAYLSEVRTLGFIGDVVSALTRSAERGLKAAYEAEDAQ</sequence>
<protein>
    <recommendedName>
        <fullName evidence="3">DUF3077 domain-containing protein</fullName>
    </recommendedName>
</protein>
<evidence type="ECO:0000313" key="2">
    <source>
        <dbReference type="Proteomes" id="UP000552560"/>
    </source>
</evidence>
<evidence type="ECO:0000313" key="1">
    <source>
        <dbReference type="EMBL" id="NMX99321.1"/>
    </source>
</evidence>
<comment type="caution">
    <text evidence="1">The sequence shown here is derived from an EMBL/GenBank/DDBJ whole genome shotgun (WGS) entry which is preliminary data.</text>
</comment>
<organism evidence="1 2">
    <name type="scientific">Pseudomonas veronii</name>
    <dbReference type="NCBI Taxonomy" id="76761"/>
    <lineage>
        <taxon>Bacteria</taxon>
        <taxon>Pseudomonadati</taxon>
        <taxon>Pseudomonadota</taxon>
        <taxon>Gammaproteobacteria</taxon>
        <taxon>Pseudomonadales</taxon>
        <taxon>Pseudomonadaceae</taxon>
        <taxon>Pseudomonas</taxon>
    </lineage>
</organism>
<name>A0A7Y1F519_PSEVE</name>
<dbReference type="AlphaFoldDB" id="A0A7Y1F519"/>
<proteinExistence type="predicted"/>
<evidence type="ECO:0008006" key="3">
    <source>
        <dbReference type="Google" id="ProtNLM"/>
    </source>
</evidence>
<accession>A0A7Y1F519</accession>
<reference evidence="1 2" key="1">
    <citation type="journal article" date="2020" name="Front. Microbiol.">
        <title>Genetic Organization of the aprX-lipA2 Operon Affects the Proteolytic Potential of Pseudomonas Species in Milk.</title>
        <authorList>
            <person name="Maier C."/>
            <person name="Huptas C."/>
            <person name="von Neubeck M."/>
            <person name="Scherer S."/>
            <person name="Wenning M."/>
            <person name="Lucking G."/>
        </authorList>
    </citation>
    <scope>NUCLEOTIDE SEQUENCE [LARGE SCALE GENOMIC DNA]</scope>
    <source>
        <strain evidence="1 2">WS 4671</strain>
    </source>
</reference>
<dbReference type="Proteomes" id="UP000552560">
    <property type="component" value="Unassembled WGS sequence"/>
</dbReference>